<evidence type="ECO:0000313" key="3">
    <source>
        <dbReference type="Proteomes" id="UP001454036"/>
    </source>
</evidence>
<sequence>MSKKLKVALNFSSCNMMTPVMQEQNVKSQTTEGSLEESSDSSQGLPSDGFMGLRYFKKLNLDMNSSMKYVLLTSDLNKKCLKNEWGLDFVRVGFLNSSTWGLLSSSSSGNSFRSKNRMALQGYEKYKVVSQNKNI</sequence>
<evidence type="ECO:0000256" key="1">
    <source>
        <dbReference type="SAM" id="MobiDB-lite"/>
    </source>
</evidence>
<feature type="region of interest" description="Disordered" evidence="1">
    <location>
        <begin position="24"/>
        <end position="48"/>
    </location>
</feature>
<gene>
    <name evidence="2" type="ORF">LIER_17999</name>
</gene>
<accession>A0AAV3QEY8</accession>
<reference evidence="2 3" key="1">
    <citation type="submission" date="2024-01" db="EMBL/GenBank/DDBJ databases">
        <title>The complete chloroplast genome sequence of Lithospermum erythrorhizon: insights into the phylogenetic relationship among Boraginaceae species and the maternal lineages of purple gromwells.</title>
        <authorList>
            <person name="Okada T."/>
            <person name="Watanabe K."/>
        </authorList>
    </citation>
    <scope>NUCLEOTIDE SEQUENCE [LARGE SCALE GENOMIC DNA]</scope>
</reference>
<organism evidence="2 3">
    <name type="scientific">Lithospermum erythrorhizon</name>
    <name type="common">Purple gromwell</name>
    <name type="synonym">Lithospermum officinale var. erythrorhizon</name>
    <dbReference type="NCBI Taxonomy" id="34254"/>
    <lineage>
        <taxon>Eukaryota</taxon>
        <taxon>Viridiplantae</taxon>
        <taxon>Streptophyta</taxon>
        <taxon>Embryophyta</taxon>
        <taxon>Tracheophyta</taxon>
        <taxon>Spermatophyta</taxon>
        <taxon>Magnoliopsida</taxon>
        <taxon>eudicotyledons</taxon>
        <taxon>Gunneridae</taxon>
        <taxon>Pentapetalae</taxon>
        <taxon>asterids</taxon>
        <taxon>lamiids</taxon>
        <taxon>Boraginales</taxon>
        <taxon>Boraginaceae</taxon>
        <taxon>Boraginoideae</taxon>
        <taxon>Lithospermeae</taxon>
        <taxon>Lithospermum</taxon>
    </lineage>
</organism>
<protein>
    <submittedName>
        <fullName evidence="2">Uncharacterized protein</fullName>
    </submittedName>
</protein>
<feature type="compositionally biased region" description="Polar residues" evidence="1">
    <location>
        <begin position="24"/>
        <end position="33"/>
    </location>
</feature>
<name>A0AAV3QEY8_LITER</name>
<dbReference type="AlphaFoldDB" id="A0AAV3QEY8"/>
<keyword evidence="3" id="KW-1185">Reference proteome</keyword>
<proteinExistence type="predicted"/>
<evidence type="ECO:0000313" key="2">
    <source>
        <dbReference type="EMBL" id="GAA0161756.1"/>
    </source>
</evidence>
<comment type="caution">
    <text evidence="2">The sequence shown here is derived from an EMBL/GenBank/DDBJ whole genome shotgun (WGS) entry which is preliminary data.</text>
</comment>
<dbReference type="EMBL" id="BAABME010004267">
    <property type="protein sequence ID" value="GAA0161756.1"/>
    <property type="molecule type" value="Genomic_DNA"/>
</dbReference>
<dbReference type="Proteomes" id="UP001454036">
    <property type="component" value="Unassembled WGS sequence"/>
</dbReference>